<comment type="caution">
    <text evidence="1">The sequence shown here is derived from an EMBL/GenBank/DDBJ whole genome shotgun (WGS) entry which is preliminary data.</text>
</comment>
<gene>
    <name evidence="1" type="ORF">CYCCA115_LOCUS9075</name>
</gene>
<reference evidence="1" key="1">
    <citation type="submission" date="2023-08" db="EMBL/GenBank/DDBJ databases">
        <authorList>
            <person name="Audoor S."/>
            <person name="Bilcke G."/>
        </authorList>
    </citation>
    <scope>NUCLEOTIDE SEQUENCE</scope>
</reference>
<dbReference type="Proteomes" id="UP001295423">
    <property type="component" value="Unassembled WGS sequence"/>
</dbReference>
<dbReference type="EMBL" id="CAKOGP040001258">
    <property type="protein sequence ID" value="CAJ1944837.1"/>
    <property type="molecule type" value="Genomic_DNA"/>
</dbReference>
<dbReference type="AlphaFoldDB" id="A0AAD2CS77"/>
<sequence>MFLGVSHTHSSLVSCVLNLQTGYVSPYYHVVIDDLFTTVPPNADQGGLFDVAEFDATTWKNLLENGHKKHLDKEGLASAKRHDRQNPPSILANKWLNPVEHLLGSHGGRHAKRNYVNGSPKNVAVELNGTVTVSLLRFQRETVVKMKMELRSQIRITT</sequence>
<proteinExistence type="predicted"/>
<name>A0AAD2CS77_9STRA</name>
<organism evidence="1 2">
    <name type="scientific">Cylindrotheca closterium</name>
    <dbReference type="NCBI Taxonomy" id="2856"/>
    <lineage>
        <taxon>Eukaryota</taxon>
        <taxon>Sar</taxon>
        <taxon>Stramenopiles</taxon>
        <taxon>Ochrophyta</taxon>
        <taxon>Bacillariophyta</taxon>
        <taxon>Bacillariophyceae</taxon>
        <taxon>Bacillariophycidae</taxon>
        <taxon>Bacillariales</taxon>
        <taxon>Bacillariaceae</taxon>
        <taxon>Cylindrotheca</taxon>
    </lineage>
</organism>
<evidence type="ECO:0000313" key="2">
    <source>
        <dbReference type="Proteomes" id="UP001295423"/>
    </source>
</evidence>
<evidence type="ECO:0000313" key="1">
    <source>
        <dbReference type="EMBL" id="CAJ1944837.1"/>
    </source>
</evidence>
<accession>A0AAD2CS77</accession>
<keyword evidence="2" id="KW-1185">Reference proteome</keyword>
<protein>
    <submittedName>
        <fullName evidence="1">Uncharacterized protein</fullName>
    </submittedName>
</protein>